<dbReference type="EMBL" id="FQUY01000041">
    <property type="protein sequence ID" value="SHF61052.1"/>
    <property type="molecule type" value="Genomic_DNA"/>
</dbReference>
<evidence type="ECO:0000256" key="17">
    <source>
        <dbReference type="ARBA" id="ARBA00040123"/>
    </source>
</evidence>
<comment type="similarity">
    <text evidence="15">Belongs to the THEM4/THEM5 thioesterase family.</text>
</comment>
<evidence type="ECO:0000256" key="20">
    <source>
        <dbReference type="ARBA" id="ARBA00047734"/>
    </source>
</evidence>
<evidence type="ECO:0000256" key="23">
    <source>
        <dbReference type="ARBA" id="ARBA00048180"/>
    </source>
</evidence>
<dbReference type="AlphaFoldDB" id="A0A1M5D2J0"/>
<comment type="catalytic activity">
    <reaction evidence="14">
        <text>(9Z)-octadecenoyl-CoA + H2O = (9Z)-octadecenoate + CoA + H(+)</text>
        <dbReference type="Rhea" id="RHEA:40139"/>
        <dbReference type="ChEBI" id="CHEBI:15377"/>
        <dbReference type="ChEBI" id="CHEBI:15378"/>
        <dbReference type="ChEBI" id="CHEBI:30823"/>
        <dbReference type="ChEBI" id="CHEBI:57287"/>
        <dbReference type="ChEBI" id="CHEBI:57387"/>
    </reaction>
    <physiologicalReaction direction="left-to-right" evidence="14">
        <dbReference type="Rhea" id="RHEA:40140"/>
    </physiologicalReaction>
</comment>
<dbReference type="PANTHER" id="PTHR12418">
    <property type="entry name" value="ACYL-COENZYME A THIOESTERASE THEM4"/>
    <property type="match status" value="1"/>
</dbReference>
<dbReference type="InterPro" id="IPR029069">
    <property type="entry name" value="HotDog_dom_sf"/>
</dbReference>
<evidence type="ECO:0000256" key="8">
    <source>
        <dbReference type="ARBA" id="ARBA00022832"/>
    </source>
</evidence>
<reference evidence="26" key="1">
    <citation type="submission" date="2016-11" db="EMBL/GenBank/DDBJ databases">
        <authorList>
            <person name="Varghese N."/>
            <person name="Submissions S."/>
        </authorList>
    </citation>
    <scope>NUCLEOTIDE SEQUENCE [LARGE SCALE GENOMIC DNA]</scope>
    <source>
        <strain evidence="26">DSM 12395</strain>
    </source>
</reference>
<gene>
    <name evidence="25" type="ORF">SAMN02745133_03085</name>
</gene>
<evidence type="ECO:0000256" key="6">
    <source>
        <dbReference type="ARBA" id="ARBA00022703"/>
    </source>
</evidence>
<evidence type="ECO:0000313" key="25">
    <source>
        <dbReference type="EMBL" id="SHF61052.1"/>
    </source>
</evidence>
<evidence type="ECO:0000256" key="21">
    <source>
        <dbReference type="ARBA" id="ARBA00047969"/>
    </source>
</evidence>
<evidence type="ECO:0000256" key="13">
    <source>
        <dbReference type="ARBA" id="ARBA00035852"/>
    </source>
</evidence>
<dbReference type="InterPro" id="IPR052365">
    <property type="entry name" value="THEM4/THEM5_acyl-CoA_thioest"/>
</dbReference>
<comment type="catalytic activity">
    <reaction evidence="21">
        <text>decanoyl-CoA + H2O = decanoate + CoA + H(+)</text>
        <dbReference type="Rhea" id="RHEA:40059"/>
        <dbReference type="ChEBI" id="CHEBI:15377"/>
        <dbReference type="ChEBI" id="CHEBI:15378"/>
        <dbReference type="ChEBI" id="CHEBI:27689"/>
        <dbReference type="ChEBI" id="CHEBI:57287"/>
        <dbReference type="ChEBI" id="CHEBI:61430"/>
    </reaction>
    <physiologicalReaction direction="left-to-right" evidence="21">
        <dbReference type="Rhea" id="RHEA:40060"/>
    </physiologicalReaction>
</comment>
<keyword evidence="4" id="KW-1003">Cell membrane</keyword>
<dbReference type="GO" id="GO:0016020">
    <property type="term" value="C:membrane"/>
    <property type="evidence" value="ECO:0007669"/>
    <property type="project" value="UniProtKB-SubCell"/>
</dbReference>
<comment type="catalytic activity">
    <reaction evidence="13">
        <text>(5Z,8Z,11Z,14Z)-eicosatetraenoyl-CoA + H2O = (5Z,8Z,11Z,14Z)-eicosatetraenoate + CoA + H(+)</text>
        <dbReference type="Rhea" id="RHEA:40151"/>
        <dbReference type="ChEBI" id="CHEBI:15377"/>
        <dbReference type="ChEBI" id="CHEBI:15378"/>
        <dbReference type="ChEBI" id="CHEBI:32395"/>
        <dbReference type="ChEBI" id="CHEBI:57287"/>
        <dbReference type="ChEBI" id="CHEBI:57368"/>
    </reaction>
    <physiologicalReaction direction="left-to-right" evidence="13">
        <dbReference type="Rhea" id="RHEA:40152"/>
    </physiologicalReaction>
</comment>
<protein>
    <recommendedName>
        <fullName evidence="17">Acyl-coenzyme A thioesterase THEM4</fullName>
        <ecNumber evidence="16">3.1.2.2</ecNumber>
    </recommendedName>
    <alternativeName>
        <fullName evidence="18">Thioesterase superfamily member 4</fullName>
    </alternativeName>
</protein>
<sequence>MQNYKDLYGSQQWQEINKCFACGQNNPIGLRLSIKHKDDICYTTFTPKPEHSGWLNVMHGGLLSTIMDEVMAHWLWSRGTPAMTVEMTVRYLKPVPIGEPIVVTARQQVDRGRIANMEAEVTLADGTQVARATAKFIKTERGLQIASGRSATDTQEEAQE</sequence>
<evidence type="ECO:0000256" key="16">
    <source>
        <dbReference type="ARBA" id="ARBA00038848"/>
    </source>
</evidence>
<comment type="catalytic activity">
    <reaction evidence="22">
        <text>dodecanoyl-CoA + H2O = dodecanoate + CoA + H(+)</text>
        <dbReference type="Rhea" id="RHEA:30135"/>
        <dbReference type="ChEBI" id="CHEBI:15377"/>
        <dbReference type="ChEBI" id="CHEBI:15378"/>
        <dbReference type="ChEBI" id="CHEBI:18262"/>
        <dbReference type="ChEBI" id="CHEBI:57287"/>
        <dbReference type="ChEBI" id="CHEBI:57375"/>
    </reaction>
    <physiologicalReaction direction="left-to-right" evidence="22">
        <dbReference type="Rhea" id="RHEA:30136"/>
    </physiologicalReaction>
</comment>
<comment type="catalytic activity">
    <reaction evidence="20">
        <text>hexadecanoyl-CoA + H2O = hexadecanoate + CoA + H(+)</text>
        <dbReference type="Rhea" id="RHEA:16645"/>
        <dbReference type="ChEBI" id="CHEBI:7896"/>
        <dbReference type="ChEBI" id="CHEBI:15377"/>
        <dbReference type="ChEBI" id="CHEBI:15378"/>
        <dbReference type="ChEBI" id="CHEBI:57287"/>
        <dbReference type="ChEBI" id="CHEBI:57379"/>
        <dbReference type="EC" id="3.1.2.2"/>
    </reaction>
    <physiologicalReaction direction="left-to-right" evidence="20">
        <dbReference type="Rhea" id="RHEA:16646"/>
    </physiologicalReaction>
</comment>
<evidence type="ECO:0000256" key="11">
    <source>
        <dbReference type="ARBA" id="ARBA00023136"/>
    </source>
</evidence>
<evidence type="ECO:0000313" key="26">
    <source>
        <dbReference type="Proteomes" id="UP000184148"/>
    </source>
</evidence>
<keyword evidence="26" id="KW-1185">Reference proteome</keyword>
<evidence type="ECO:0000256" key="5">
    <source>
        <dbReference type="ARBA" id="ARBA00022490"/>
    </source>
</evidence>
<organism evidence="25 26">
    <name type="scientific">Desulforamulus putei DSM 12395</name>
    <dbReference type="NCBI Taxonomy" id="1121429"/>
    <lineage>
        <taxon>Bacteria</taxon>
        <taxon>Bacillati</taxon>
        <taxon>Bacillota</taxon>
        <taxon>Clostridia</taxon>
        <taxon>Eubacteriales</taxon>
        <taxon>Peptococcaceae</taxon>
        <taxon>Desulforamulus</taxon>
    </lineage>
</organism>
<accession>A0A1M5D2J0</accession>
<dbReference type="CDD" id="cd03443">
    <property type="entry name" value="PaaI_thioesterase"/>
    <property type="match status" value="1"/>
</dbReference>
<evidence type="ECO:0000256" key="10">
    <source>
        <dbReference type="ARBA" id="ARBA00023098"/>
    </source>
</evidence>
<keyword evidence="10" id="KW-0443">Lipid metabolism</keyword>
<dbReference type="GO" id="GO:0006631">
    <property type="term" value="P:fatty acid metabolic process"/>
    <property type="evidence" value="ECO:0007669"/>
    <property type="project" value="UniProtKB-KW"/>
</dbReference>
<evidence type="ECO:0000256" key="14">
    <source>
        <dbReference type="ARBA" id="ARBA00037002"/>
    </source>
</evidence>
<feature type="domain" description="Thioesterase" evidence="24">
    <location>
        <begin position="56"/>
        <end position="129"/>
    </location>
</feature>
<dbReference type="GO" id="GO:0005737">
    <property type="term" value="C:cytoplasm"/>
    <property type="evidence" value="ECO:0007669"/>
    <property type="project" value="UniProtKB-SubCell"/>
</dbReference>
<dbReference type="PANTHER" id="PTHR12418:SF19">
    <property type="entry name" value="ACYL-COENZYME A THIOESTERASE THEM4"/>
    <property type="match status" value="1"/>
</dbReference>
<dbReference type="GO" id="GO:0016787">
    <property type="term" value="F:hydrolase activity"/>
    <property type="evidence" value="ECO:0007669"/>
    <property type="project" value="UniProtKB-KW"/>
</dbReference>
<evidence type="ECO:0000256" key="15">
    <source>
        <dbReference type="ARBA" id="ARBA00038456"/>
    </source>
</evidence>
<dbReference type="OrthoDB" id="9792301at2"/>
<keyword evidence="6" id="KW-0053">Apoptosis</keyword>
<evidence type="ECO:0000256" key="4">
    <source>
        <dbReference type="ARBA" id="ARBA00022475"/>
    </source>
</evidence>
<comment type="catalytic activity">
    <reaction evidence="23">
        <text>tetradecanoyl-CoA + H2O = tetradecanoate + CoA + H(+)</text>
        <dbReference type="Rhea" id="RHEA:40119"/>
        <dbReference type="ChEBI" id="CHEBI:15377"/>
        <dbReference type="ChEBI" id="CHEBI:15378"/>
        <dbReference type="ChEBI" id="CHEBI:30807"/>
        <dbReference type="ChEBI" id="CHEBI:57287"/>
        <dbReference type="ChEBI" id="CHEBI:57385"/>
    </reaction>
    <physiologicalReaction direction="left-to-right" evidence="23">
        <dbReference type="Rhea" id="RHEA:40120"/>
    </physiologicalReaction>
</comment>
<keyword evidence="7" id="KW-0378">Hydrolase</keyword>
<evidence type="ECO:0000256" key="2">
    <source>
        <dbReference type="ARBA" id="ARBA00004496"/>
    </source>
</evidence>
<proteinExistence type="inferred from homology"/>
<evidence type="ECO:0000256" key="9">
    <source>
        <dbReference type="ARBA" id="ARBA00022946"/>
    </source>
</evidence>
<keyword evidence="5" id="KW-0963">Cytoplasm</keyword>
<evidence type="ECO:0000256" key="12">
    <source>
        <dbReference type="ARBA" id="ARBA00023273"/>
    </source>
</evidence>
<dbReference type="InterPro" id="IPR006683">
    <property type="entry name" value="Thioestr_dom"/>
</dbReference>
<dbReference type="SUPFAM" id="SSF54637">
    <property type="entry name" value="Thioesterase/thiol ester dehydrase-isomerase"/>
    <property type="match status" value="1"/>
</dbReference>
<keyword evidence="9" id="KW-0809">Transit peptide</keyword>
<keyword evidence="12" id="KW-0966">Cell projection</keyword>
<evidence type="ECO:0000256" key="1">
    <source>
        <dbReference type="ARBA" id="ARBA00004170"/>
    </source>
</evidence>
<keyword evidence="8" id="KW-0276">Fatty acid metabolism</keyword>
<dbReference type="STRING" id="1121429.SAMN02745133_03085"/>
<comment type="catalytic activity">
    <reaction evidence="19">
        <text>octanoyl-CoA + H2O = octanoate + CoA + H(+)</text>
        <dbReference type="Rhea" id="RHEA:30143"/>
        <dbReference type="ChEBI" id="CHEBI:15377"/>
        <dbReference type="ChEBI" id="CHEBI:15378"/>
        <dbReference type="ChEBI" id="CHEBI:25646"/>
        <dbReference type="ChEBI" id="CHEBI:57287"/>
        <dbReference type="ChEBI" id="CHEBI:57386"/>
    </reaction>
    <physiologicalReaction direction="left-to-right" evidence="19">
        <dbReference type="Rhea" id="RHEA:30144"/>
    </physiologicalReaction>
</comment>
<evidence type="ECO:0000259" key="24">
    <source>
        <dbReference type="Pfam" id="PF03061"/>
    </source>
</evidence>
<evidence type="ECO:0000256" key="3">
    <source>
        <dbReference type="ARBA" id="ARBA00004632"/>
    </source>
</evidence>
<evidence type="ECO:0000256" key="7">
    <source>
        <dbReference type="ARBA" id="ARBA00022801"/>
    </source>
</evidence>
<dbReference type="Gene3D" id="3.10.129.10">
    <property type="entry name" value="Hotdog Thioesterase"/>
    <property type="match status" value="1"/>
</dbReference>
<evidence type="ECO:0000256" key="19">
    <source>
        <dbReference type="ARBA" id="ARBA00047588"/>
    </source>
</evidence>
<dbReference type="Pfam" id="PF03061">
    <property type="entry name" value="4HBT"/>
    <property type="match status" value="1"/>
</dbReference>
<name>A0A1M5D2J0_9FIRM</name>
<dbReference type="Proteomes" id="UP000184148">
    <property type="component" value="Unassembled WGS sequence"/>
</dbReference>
<dbReference type="EC" id="3.1.2.2" evidence="16"/>
<comment type="subcellular location">
    <subcellularLocation>
        <location evidence="3">Cell projection</location>
        <location evidence="3">Ruffle membrane</location>
    </subcellularLocation>
    <subcellularLocation>
        <location evidence="2">Cytoplasm</location>
    </subcellularLocation>
    <subcellularLocation>
        <location evidence="1">Membrane</location>
        <topology evidence="1">Peripheral membrane protein</topology>
    </subcellularLocation>
</comment>
<evidence type="ECO:0000256" key="22">
    <source>
        <dbReference type="ARBA" id="ARBA00048074"/>
    </source>
</evidence>
<evidence type="ECO:0000256" key="18">
    <source>
        <dbReference type="ARBA" id="ARBA00043210"/>
    </source>
</evidence>
<keyword evidence="11" id="KW-0472">Membrane</keyword>